<protein>
    <submittedName>
        <fullName evidence="1">Uncharacterized protein</fullName>
    </submittedName>
</protein>
<reference evidence="2" key="1">
    <citation type="submission" date="2016-09" db="EMBL/GenBank/DDBJ databases">
        <title>Genomics of Clostridium taeniosporum, an organism which forms endospores with ribbon-like appendages.</title>
        <authorList>
            <person name="Walker J.R."/>
        </authorList>
    </citation>
    <scope>NUCLEOTIDE SEQUENCE [LARGE SCALE GENOMIC DNA]</scope>
    <source>
        <strain evidence="2">1/k</strain>
        <plasmid evidence="2">Plasmid pct2</plasmid>
    </source>
</reference>
<accession>A0A1D7XPB5</accession>
<geneLocation type="plasmid" evidence="2">
    <name>pct2</name>
</geneLocation>
<proteinExistence type="predicted"/>
<keyword evidence="2" id="KW-1185">Reference proteome</keyword>
<name>A0A1D7XPB5_9CLOT</name>
<evidence type="ECO:0000313" key="1">
    <source>
        <dbReference type="EMBL" id="AOR25009.1"/>
    </source>
</evidence>
<sequence>MDFSIGNLISGAVGAIANVATAVVNTVNSAISGISGMFSSVAGAVGPALSGAMAALGVVDVNEDGELDIDDAEEFLEEKFKLLVGASIVRFGSGLPNTKSNCDDSYENIKEVNLNLEKRYILEKTYVPPKKTYISGETYITKKTTGLEPIPEYMNDNINLHKLPGEYKLEYLVKGVYDRFSLPFKEHMTFVANCYGLTPEYAELYGDFSVGMLAETGLTVSITGIKSAKNVISGNFNSESEFIAGSGIGNLGKGETGAGLSSTRSIDSKVLKELKKMGLDKKFNNAMNKGLAPRREGTSGIIKLTENEIVNKGGYEYVYKIKVPKAGGHTRVYGRINESGELIFDLILKK</sequence>
<dbReference type="EMBL" id="CP017255">
    <property type="protein sequence ID" value="AOR25009.1"/>
    <property type="molecule type" value="Genomic_DNA"/>
</dbReference>
<gene>
    <name evidence="1" type="ORF">BGI42_14780</name>
</gene>
<dbReference type="KEGG" id="ctae:BGI42_14780"/>
<keyword evidence="1" id="KW-0614">Plasmid</keyword>
<evidence type="ECO:0000313" key="2">
    <source>
        <dbReference type="Proteomes" id="UP000094652"/>
    </source>
</evidence>
<dbReference type="RefSeq" id="WP_069681128.1">
    <property type="nucleotide sequence ID" value="NZ_CP017255.2"/>
</dbReference>
<dbReference type="OrthoDB" id="1899157at2"/>
<dbReference type="Proteomes" id="UP000094652">
    <property type="component" value="Plasmid pCt2"/>
</dbReference>
<dbReference type="AlphaFoldDB" id="A0A1D7XPB5"/>
<organism evidence="1 2">
    <name type="scientific">Clostridium taeniosporum</name>
    <dbReference type="NCBI Taxonomy" id="394958"/>
    <lineage>
        <taxon>Bacteria</taxon>
        <taxon>Bacillati</taxon>
        <taxon>Bacillota</taxon>
        <taxon>Clostridia</taxon>
        <taxon>Eubacteriales</taxon>
        <taxon>Clostridiaceae</taxon>
        <taxon>Clostridium</taxon>
    </lineage>
</organism>